<evidence type="ECO:0000259" key="1">
    <source>
        <dbReference type="Pfam" id="PF01863"/>
    </source>
</evidence>
<dbReference type="Gene3D" id="3.30.2010.10">
    <property type="entry name" value="Metalloproteases ('zincins'), catalytic domain"/>
    <property type="match status" value="1"/>
</dbReference>
<proteinExistence type="predicted"/>
<dbReference type="InterPro" id="IPR053136">
    <property type="entry name" value="UTP_pyrophosphatase-like"/>
</dbReference>
<sequence length="240" mass="27826">MGHEMHPNIESKCIMLSGCAQAYCLKRSRQRRTVALSVQKTGLVVYAPWAVPLEKIEQIIHSKADWVRKKLTLCVARVEPSWLDGMRLWFKGEALELRLLNRVNTGVWLGDKVLWVPQREGVPVQHSVSRWYQEQAMVHYAERVRQFFPHLKRQPDMLKLTSARTRWGSCTSAGAVRINWRLVQASDAEVDYVLAHELAHLTHLNHSGQFWREVARLYPDYMVPRAKLKVMGSHYLSNFG</sequence>
<comment type="caution">
    <text evidence="2">The sequence shown here is derived from an EMBL/GenBank/DDBJ whole genome shotgun (WGS) entry which is preliminary data.</text>
</comment>
<dbReference type="AlphaFoldDB" id="E6QXF8"/>
<reference evidence="2" key="1">
    <citation type="submission" date="2009-10" db="EMBL/GenBank/DDBJ databases">
        <title>Diversity of trophic interactions inside an arsenic-rich microbial ecosystem.</title>
        <authorList>
            <person name="Bertin P.N."/>
            <person name="Heinrich-Salmeron A."/>
            <person name="Pelletier E."/>
            <person name="Goulhen-Chollet F."/>
            <person name="Arsene-Ploetze F."/>
            <person name="Gallien S."/>
            <person name="Calteau A."/>
            <person name="Vallenet D."/>
            <person name="Casiot C."/>
            <person name="Chane-Woon-Ming B."/>
            <person name="Giloteaux L."/>
            <person name="Barakat M."/>
            <person name="Bonnefoy V."/>
            <person name="Bruneel O."/>
            <person name="Chandler M."/>
            <person name="Cleiss J."/>
            <person name="Duran R."/>
            <person name="Elbaz-Poulichet F."/>
            <person name="Fonknechten N."/>
            <person name="Lauga B."/>
            <person name="Mornico D."/>
            <person name="Ortet P."/>
            <person name="Schaeffer C."/>
            <person name="Siguier P."/>
            <person name="Alexander Thil Smith A."/>
            <person name="Van Dorsselaer A."/>
            <person name="Weissenbach J."/>
            <person name="Medigue C."/>
            <person name="Le Paslier D."/>
        </authorList>
    </citation>
    <scope>NUCLEOTIDE SEQUENCE</scope>
</reference>
<dbReference type="InterPro" id="IPR002725">
    <property type="entry name" value="YgjP-like_metallopeptidase"/>
</dbReference>
<dbReference type="GO" id="GO:0016787">
    <property type="term" value="F:hydrolase activity"/>
    <property type="evidence" value="ECO:0007669"/>
    <property type="project" value="UniProtKB-KW"/>
</dbReference>
<name>E6QXF8_9ZZZZ</name>
<gene>
    <name evidence="2" type="ORF">CARN7_2784</name>
</gene>
<evidence type="ECO:0000313" key="2">
    <source>
        <dbReference type="EMBL" id="CBI11932.1"/>
    </source>
</evidence>
<feature type="domain" description="YgjP-like metallopeptidase" evidence="1">
    <location>
        <begin position="32"/>
        <end position="229"/>
    </location>
</feature>
<dbReference type="Pfam" id="PF01863">
    <property type="entry name" value="YgjP-like"/>
    <property type="match status" value="1"/>
</dbReference>
<dbReference type="PANTHER" id="PTHR30399">
    <property type="entry name" value="UNCHARACTERIZED PROTEIN YGJP"/>
    <property type="match status" value="1"/>
</dbReference>
<dbReference type="PANTHER" id="PTHR30399:SF1">
    <property type="entry name" value="UTP PYROPHOSPHATASE"/>
    <property type="match status" value="1"/>
</dbReference>
<dbReference type="CDD" id="cd07344">
    <property type="entry name" value="M48_yhfN_like"/>
    <property type="match status" value="1"/>
</dbReference>
<organism evidence="2">
    <name type="scientific">mine drainage metagenome</name>
    <dbReference type="NCBI Taxonomy" id="410659"/>
    <lineage>
        <taxon>unclassified sequences</taxon>
        <taxon>metagenomes</taxon>
        <taxon>ecological metagenomes</taxon>
    </lineage>
</organism>
<dbReference type="EMBL" id="CABR01000178">
    <property type="protein sequence ID" value="CBI11932.1"/>
    <property type="molecule type" value="Genomic_DNA"/>
</dbReference>
<keyword evidence="2" id="KW-0378">Hydrolase</keyword>
<accession>E6QXF8</accession>
<protein>
    <submittedName>
        <fullName evidence="2">Putative metal-dependent hydrolase</fullName>
    </submittedName>
</protein>